<accession>A0A4T2GVZ5</accession>
<dbReference type="EMBL" id="SSXK01000028">
    <property type="protein sequence ID" value="TII01961.1"/>
    <property type="molecule type" value="Genomic_DNA"/>
</dbReference>
<proteinExistence type="predicted"/>
<protein>
    <submittedName>
        <fullName evidence="1">Uncharacterized protein</fullName>
    </submittedName>
</protein>
<evidence type="ECO:0000313" key="2">
    <source>
        <dbReference type="Proteomes" id="UP000306426"/>
    </source>
</evidence>
<comment type="caution">
    <text evidence="1">The sequence shown here is derived from an EMBL/GenBank/DDBJ whole genome shotgun (WGS) entry which is preliminary data.</text>
</comment>
<sequence>MILIEYKLEPIPLPLNISSTAERRHYRKRNSAEGKIFLSYREDIAVLNHFYRTLLKISKSNYKKRLSENNSESLLFAISSSTLSFISRRVAKKIPRTFAFHLIQKGKKKWSSGPFALLLFLDPKKKWSTGPFFYLAIG</sequence>
<reference evidence="1 2" key="1">
    <citation type="submission" date="2019-04" db="EMBL/GenBank/DDBJ databases">
        <title>Genome analysis of Streptococcus suis strain WUSS286.</title>
        <authorList>
            <person name="Chen H."/>
            <person name="Gao X."/>
            <person name="Wu Z."/>
        </authorList>
    </citation>
    <scope>NUCLEOTIDE SEQUENCE [LARGE SCALE GENOMIC DNA]</scope>
    <source>
        <strain evidence="1 2">WUSS286</strain>
    </source>
</reference>
<name>A0A4T2GVZ5_STRSU</name>
<dbReference type="RefSeq" id="WP_136670877.1">
    <property type="nucleotide sequence ID" value="NZ_JANFLY010000029.1"/>
</dbReference>
<dbReference type="AlphaFoldDB" id="A0A4T2GVZ5"/>
<gene>
    <name evidence="1" type="ORF">E8L09_08615</name>
</gene>
<organism evidence="1 2">
    <name type="scientific">Streptococcus suis</name>
    <dbReference type="NCBI Taxonomy" id="1307"/>
    <lineage>
        <taxon>Bacteria</taxon>
        <taxon>Bacillati</taxon>
        <taxon>Bacillota</taxon>
        <taxon>Bacilli</taxon>
        <taxon>Lactobacillales</taxon>
        <taxon>Streptococcaceae</taxon>
        <taxon>Streptococcus</taxon>
    </lineage>
</organism>
<dbReference type="Proteomes" id="UP000306426">
    <property type="component" value="Unassembled WGS sequence"/>
</dbReference>
<evidence type="ECO:0000313" key="1">
    <source>
        <dbReference type="EMBL" id="TII01961.1"/>
    </source>
</evidence>